<dbReference type="Pfam" id="PF00271">
    <property type="entry name" value="Helicase_C"/>
    <property type="match status" value="1"/>
</dbReference>
<dbReference type="InterPro" id="IPR001650">
    <property type="entry name" value="Helicase_C-like"/>
</dbReference>
<proteinExistence type="predicted"/>
<evidence type="ECO:0000256" key="2">
    <source>
        <dbReference type="ARBA" id="ARBA00022801"/>
    </source>
</evidence>
<dbReference type="GO" id="GO:0008094">
    <property type="term" value="F:ATP-dependent activity, acting on DNA"/>
    <property type="evidence" value="ECO:0007669"/>
    <property type="project" value="TreeGrafter"/>
</dbReference>
<dbReference type="GO" id="GO:0005634">
    <property type="term" value="C:nucleus"/>
    <property type="evidence" value="ECO:0007669"/>
    <property type="project" value="TreeGrafter"/>
</dbReference>
<dbReference type="GO" id="GO:0006281">
    <property type="term" value="P:DNA repair"/>
    <property type="evidence" value="ECO:0007669"/>
    <property type="project" value="TreeGrafter"/>
</dbReference>
<keyword evidence="2" id="KW-0378">Hydrolase</keyword>
<sequence length="1159" mass="129290">MDGTPISTVYKVEAEPPFIPVTTQSGRYRGPYVPVGSLSKSETSPSYYPATEVAVLEKNGWIRTNPLDYSDNVQVFILPNDVQGASAQKAKPIPKAKIRALMAKIDHSSDAWAGLSDAHPTQSGYLGSNPGDEDESLWYIFNTLQSPDPSPQHMKNVPSRQAMESLLDESDYPVLGLKTALYPYQRRSAATMIQREAQPAMVLDPRLQAVEGPTGTSFYYDKVEGTLLKGKRLYSEACGGILAESMGCGKTLICLAVILATRGHFPAIPIEYQTYENPIRRRTGSLMQMAAATAGRFSVPWKMFFDSLSREGEFHDNCVNACRENSGCYNIPPDVTKNPRRNSTSPYLRDPAQEVRLCSGTIVIVPPNMVDHWQNEIATHTTGLRVVTLRESSERTPTADELMEFDLVLFSRNRFEKEVPEKKHIQPKGGKAVKIVQEESPLLSLHWLRVIVDEGHNVSSQKTRLTDMLKRLHFERRWVISGTPSPGLYGVEVSLASREADTSETESPEEATQAILKKRKRTGNAVDNELKALDHLREMVIHFLDLKPWSSSSPGDSANWTNYMKPIGADGKRRKAPSLRPTLQSLVVRHRKDVVDREKPLPKLYNKVTYLTPTFYDKLSINMFLFTLAVNAITSERVGPDYMFNSKNRKHLNQVIENIRQAGFWWAGSTQASDSIDLARRYMESNYDKMHPSDIKLLADGIHIATTAINSPNWQGFNSLHELGVFVQNFPEDYRSSWAVASGACDNPLLMGISQACKAQEFVTEHLRSPDPAEGLSGAGIKARGELTHHDDAPARGAPDPANTPMVQRQLAHTAKPPSNKAPKKTFEKNLFRSLPETSSLQQTQLVGTASAKLRYLLDKVLEYHQSEKIIIFYEDSNTAYWTAQGLELINVEFRIYANTLKPQLRTEYLKIFRESEEVRVLLMDLGQASHGLHIAQASRVFIISPIWKPNVESQAIKRAHRIGQTRPVYVETLVLENTLEHRMLSRRKEMSEAELQLAEKGPLDDSTMSDIIQNESFLSMDDEAGSGMARLEFPTGFFDRHKLPIPDDEEVARRIPAKRTPQDSSDSANLESASGSGASVAKRARVGFAADPQLIDVHDGPPGAVEPVHVASSPQAPVPVRPRVDFAEDAQAREDHSASPILVGVERNREKRVSIFGP</sequence>
<evidence type="ECO:0000313" key="6">
    <source>
        <dbReference type="EMBL" id="CAG8402722.1"/>
    </source>
</evidence>
<feature type="region of interest" description="Disordered" evidence="4">
    <location>
        <begin position="1040"/>
        <end position="1079"/>
    </location>
</feature>
<dbReference type="CDD" id="cd18793">
    <property type="entry name" value="SF2_C_SNF"/>
    <property type="match status" value="1"/>
</dbReference>
<evidence type="ECO:0000259" key="5">
    <source>
        <dbReference type="PROSITE" id="PS51194"/>
    </source>
</evidence>
<evidence type="ECO:0000313" key="7">
    <source>
        <dbReference type="Proteomes" id="UP001152646"/>
    </source>
</evidence>
<dbReference type="Pfam" id="PF00176">
    <property type="entry name" value="SNF2-rel_dom"/>
    <property type="match status" value="1"/>
</dbReference>
<dbReference type="InterPro" id="IPR027417">
    <property type="entry name" value="P-loop_NTPase"/>
</dbReference>
<feature type="domain" description="Helicase C-terminal" evidence="5">
    <location>
        <begin position="853"/>
        <end position="1002"/>
    </location>
</feature>
<dbReference type="CDD" id="cd18008">
    <property type="entry name" value="DEXDc_SHPRH-like"/>
    <property type="match status" value="1"/>
</dbReference>
<evidence type="ECO:0000256" key="3">
    <source>
        <dbReference type="ARBA" id="ARBA00022840"/>
    </source>
</evidence>
<dbReference type="SUPFAM" id="SSF52540">
    <property type="entry name" value="P-loop containing nucleoside triphosphate hydrolases"/>
    <property type="match status" value="2"/>
</dbReference>
<dbReference type="OrthoDB" id="2801544at2759"/>
<feature type="compositionally biased region" description="Basic and acidic residues" evidence="4">
    <location>
        <begin position="1123"/>
        <end position="1138"/>
    </location>
</feature>
<dbReference type="InterPro" id="IPR050628">
    <property type="entry name" value="SNF2_RAD54_helicase_TF"/>
</dbReference>
<dbReference type="InterPro" id="IPR038718">
    <property type="entry name" value="SNF2-like_sf"/>
</dbReference>
<dbReference type="Gene3D" id="3.40.50.300">
    <property type="entry name" value="P-loop containing nucleotide triphosphate hydrolases"/>
    <property type="match status" value="1"/>
</dbReference>
<feature type="compositionally biased region" description="Polar residues" evidence="4">
    <location>
        <begin position="1063"/>
        <end position="1078"/>
    </location>
</feature>
<dbReference type="PROSITE" id="PS51194">
    <property type="entry name" value="HELICASE_CTER"/>
    <property type="match status" value="1"/>
</dbReference>
<feature type="region of interest" description="Disordered" evidence="4">
    <location>
        <begin position="789"/>
        <end position="824"/>
    </location>
</feature>
<keyword evidence="3" id="KW-0067">ATP-binding</keyword>
<dbReference type="Gene3D" id="3.40.50.10810">
    <property type="entry name" value="Tandem AAA-ATPase domain"/>
    <property type="match status" value="1"/>
</dbReference>
<dbReference type="GO" id="GO:0005524">
    <property type="term" value="F:ATP binding"/>
    <property type="evidence" value="ECO:0007669"/>
    <property type="project" value="UniProtKB-KW"/>
</dbReference>
<dbReference type="InterPro" id="IPR049730">
    <property type="entry name" value="SNF2/RAD54-like_C"/>
</dbReference>
<reference evidence="6" key="1">
    <citation type="submission" date="2021-07" db="EMBL/GenBank/DDBJ databases">
        <authorList>
            <person name="Branca A.L. A."/>
        </authorList>
    </citation>
    <scope>NUCLEOTIDE SEQUENCE</scope>
</reference>
<comment type="caution">
    <text evidence="6">The sequence shown here is derived from an EMBL/GenBank/DDBJ whole genome shotgun (WGS) entry which is preliminary data.</text>
</comment>
<evidence type="ECO:0000256" key="4">
    <source>
        <dbReference type="SAM" id="MobiDB-lite"/>
    </source>
</evidence>
<dbReference type="EMBL" id="CAJVPA010000206">
    <property type="protein sequence ID" value="CAG8402722.1"/>
    <property type="molecule type" value="Genomic_DNA"/>
</dbReference>
<dbReference type="PANTHER" id="PTHR45626:SF51">
    <property type="entry name" value="SNF2-RELATED DOMAIN-CONTAINING PROTEIN"/>
    <property type="match status" value="1"/>
</dbReference>
<accession>A0A9W4JMC6</accession>
<dbReference type="InterPro" id="IPR014001">
    <property type="entry name" value="Helicase_ATP-bd"/>
</dbReference>
<name>A0A9W4JMC6_9EURO</name>
<dbReference type="GO" id="GO:0016787">
    <property type="term" value="F:hydrolase activity"/>
    <property type="evidence" value="ECO:0007669"/>
    <property type="project" value="UniProtKB-KW"/>
</dbReference>
<keyword evidence="1" id="KW-0547">Nucleotide-binding</keyword>
<dbReference type="PANTHER" id="PTHR45626">
    <property type="entry name" value="TRANSCRIPTION TERMINATION FACTOR 2-RELATED"/>
    <property type="match status" value="1"/>
</dbReference>
<dbReference type="AlphaFoldDB" id="A0A9W4JMC6"/>
<feature type="region of interest" description="Disordered" evidence="4">
    <location>
        <begin position="1109"/>
        <end position="1144"/>
    </location>
</feature>
<protein>
    <recommendedName>
        <fullName evidence="5">Helicase C-terminal domain-containing protein</fullName>
    </recommendedName>
</protein>
<dbReference type="Proteomes" id="UP001152646">
    <property type="component" value="Unassembled WGS sequence"/>
</dbReference>
<gene>
    <name evidence="6" type="ORF">PSALAMII_LOCUS8297</name>
</gene>
<organism evidence="6 7">
    <name type="scientific">Penicillium salamii</name>
    <dbReference type="NCBI Taxonomy" id="1612424"/>
    <lineage>
        <taxon>Eukaryota</taxon>
        <taxon>Fungi</taxon>
        <taxon>Dikarya</taxon>
        <taxon>Ascomycota</taxon>
        <taxon>Pezizomycotina</taxon>
        <taxon>Eurotiomycetes</taxon>
        <taxon>Eurotiomycetidae</taxon>
        <taxon>Eurotiales</taxon>
        <taxon>Aspergillaceae</taxon>
        <taxon>Penicillium</taxon>
    </lineage>
</organism>
<dbReference type="InterPro" id="IPR000330">
    <property type="entry name" value="SNF2_N"/>
</dbReference>
<dbReference type="SMART" id="SM00487">
    <property type="entry name" value="DEXDc"/>
    <property type="match status" value="1"/>
</dbReference>
<evidence type="ECO:0000256" key="1">
    <source>
        <dbReference type="ARBA" id="ARBA00022741"/>
    </source>
</evidence>